<evidence type="ECO:0000313" key="6">
    <source>
        <dbReference type="EMBL" id="RDB87888.1"/>
    </source>
</evidence>
<evidence type="ECO:0000256" key="4">
    <source>
        <dbReference type="SAM" id="Phobius"/>
    </source>
</evidence>
<dbReference type="PANTHER" id="PTHR44688">
    <property type="entry name" value="DNA-BINDING TRANSCRIPTIONAL ACTIVATOR DEVR_DOSR"/>
    <property type="match status" value="1"/>
</dbReference>
<keyword evidence="4" id="KW-0472">Membrane</keyword>
<dbReference type="GO" id="GO:0003677">
    <property type="term" value="F:DNA binding"/>
    <property type="evidence" value="ECO:0007669"/>
    <property type="project" value="UniProtKB-KW"/>
</dbReference>
<keyword evidence="4" id="KW-0812">Transmembrane</keyword>
<comment type="caution">
    <text evidence="6">The sequence shown here is derived from an EMBL/GenBank/DDBJ whole genome shotgun (WGS) entry which is preliminary data.</text>
</comment>
<feature type="transmembrane region" description="Helical" evidence="4">
    <location>
        <begin position="269"/>
        <end position="290"/>
    </location>
</feature>
<keyword evidence="2" id="KW-0238">DNA-binding</keyword>
<dbReference type="Gene3D" id="1.10.10.10">
    <property type="entry name" value="Winged helix-like DNA-binding domain superfamily/Winged helix DNA-binding domain"/>
    <property type="match status" value="1"/>
</dbReference>
<dbReference type="InterPro" id="IPR016032">
    <property type="entry name" value="Sig_transdc_resp-reg_C-effctor"/>
</dbReference>
<evidence type="ECO:0000256" key="3">
    <source>
        <dbReference type="ARBA" id="ARBA00023163"/>
    </source>
</evidence>
<feature type="transmembrane region" description="Helical" evidence="4">
    <location>
        <begin position="343"/>
        <end position="361"/>
    </location>
</feature>
<dbReference type="AlphaFoldDB" id="A0A369NE06"/>
<name>A0A369NE06_EGGLN</name>
<dbReference type="CDD" id="cd06170">
    <property type="entry name" value="LuxR_C_like"/>
    <property type="match status" value="1"/>
</dbReference>
<feature type="transmembrane region" description="Helical" evidence="4">
    <location>
        <begin position="150"/>
        <end position="170"/>
    </location>
</feature>
<feature type="transmembrane region" description="Helical" evidence="4">
    <location>
        <begin position="213"/>
        <end position="232"/>
    </location>
</feature>
<accession>A0A369NE06</accession>
<feature type="transmembrane region" description="Helical" evidence="4">
    <location>
        <begin position="244"/>
        <end position="263"/>
    </location>
</feature>
<evidence type="ECO:0000313" key="7">
    <source>
        <dbReference type="EMBL" id="RDC37867.1"/>
    </source>
</evidence>
<feature type="transmembrane region" description="Helical" evidence="4">
    <location>
        <begin position="182"/>
        <end position="201"/>
    </location>
</feature>
<dbReference type="EMBL" id="PPTY01000003">
    <property type="protein sequence ID" value="RDB87888.1"/>
    <property type="molecule type" value="Genomic_DNA"/>
</dbReference>
<evidence type="ECO:0000259" key="5">
    <source>
        <dbReference type="PROSITE" id="PS50043"/>
    </source>
</evidence>
<organism evidence="6 8">
    <name type="scientific">Eggerthella lenta</name>
    <name type="common">Eubacterium lentum</name>
    <dbReference type="NCBI Taxonomy" id="84112"/>
    <lineage>
        <taxon>Bacteria</taxon>
        <taxon>Bacillati</taxon>
        <taxon>Actinomycetota</taxon>
        <taxon>Coriobacteriia</taxon>
        <taxon>Eggerthellales</taxon>
        <taxon>Eggerthellaceae</taxon>
        <taxon>Eggerthella</taxon>
    </lineage>
</organism>
<dbReference type="InterPro" id="IPR036388">
    <property type="entry name" value="WH-like_DNA-bd_sf"/>
</dbReference>
<reference evidence="8 9" key="1">
    <citation type="journal article" date="2018" name="Elife">
        <title>Discovery and characterization of a prevalent human gut bacterial enzyme sufficient for the inactivation of a family of plant toxins.</title>
        <authorList>
            <person name="Koppel N."/>
            <person name="Bisanz J.E."/>
            <person name="Pandelia M.E."/>
            <person name="Turnbaugh P.J."/>
            <person name="Balskus E.P."/>
        </authorList>
    </citation>
    <scope>NUCLEOTIDE SEQUENCE [LARGE SCALE GENOMIC DNA]</scope>
    <source>
        <strain evidence="7 9">16A</strain>
        <strain evidence="6 8">FAA1-1-60AUCSF</strain>
    </source>
</reference>
<dbReference type="SMART" id="SM00421">
    <property type="entry name" value="HTH_LUXR"/>
    <property type="match status" value="1"/>
</dbReference>
<keyword evidence="3" id="KW-0804">Transcription</keyword>
<feature type="transmembrane region" description="Helical" evidence="4">
    <location>
        <begin position="368"/>
        <end position="386"/>
    </location>
</feature>
<evidence type="ECO:0000313" key="8">
    <source>
        <dbReference type="Proteomes" id="UP000253857"/>
    </source>
</evidence>
<feature type="transmembrane region" description="Helical" evidence="4">
    <location>
        <begin position="428"/>
        <end position="455"/>
    </location>
</feature>
<dbReference type="PANTHER" id="PTHR44688:SF16">
    <property type="entry name" value="DNA-BINDING TRANSCRIPTIONAL ACTIVATOR DEVR_DOSR"/>
    <property type="match status" value="1"/>
</dbReference>
<keyword evidence="4" id="KW-1133">Transmembrane helix</keyword>
<dbReference type="SUPFAM" id="SSF46894">
    <property type="entry name" value="C-terminal effector domain of the bipartite response regulators"/>
    <property type="match status" value="1"/>
</dbReference>
<proteinExistence type="predicted"/>
<dbReference type="Proteomes" id="UP000253857">
    <property type="component" value="Unassembled WGS sequence"/>
</dbReference>
<gene>
    <name evidence="7" type="ORF">C1853_08640</name>
    <name evidence="6" type="ORF">C1871_03630</name>
</gene>
<evidence type="ECO:0000313" key="9">
    <source>
        <dbReference type="Proteomes" id="UP000253915"/>
    </source>
</evidence>
<dbReference type="PRINTS" id="PR00038">
    <property type="entry name" value="HTHLUXR"/>
</dbReference>
<dbReference type="InterPro" id="IPR000792">
    <property type="entry name" value="Tscrpt_reg_LuxR_C"/>
</dbReference>
<feature type="transmembrane region" description="Helical" evidence="4">
    <location>
        <begin position="111"/>
        <end position="130"/>
    </location>
</feature>
<feature type="domain" description="HTH luxR-type" evidence="5">
    <location>
        <begin position="510"/>
        <end position="579"/>
    </location>
</feature>
<keyword evidence="1" id="KW-0805">Transcription regulation</keyword>
<feature type="transmembrane region" description="Helical" evidence="4">
    <location>
        <begin position="461"/>
        <end position="482"/>
    </location>
</feature>
<dbReference type="PROSITE" id="PS50043">
    <property type="entry name" value="HTH_LUXR_2"/>
    <property type="match status" value="1"/>
</dbReference>
<dbReference type="GO" id="GO:0006355">
    <property type="term" value="P:regulation of DNA-templated transcription"/>
    <property type="evidence" value="ECO:0007669"/>
    <property type="project" value="InterPro"/>
</dbReference>
<sequence length="585" mass="61178">MRWREFRPAAGPSHHPKAMLRVAAWDDFPERLSSISDESPDEGCLVAKPATMICPGRPSECCYTGEGWMRVVASCGGSKGEIMGNAKRAGTARVAKGSAVGSGSEGGARRATAWMPVWCVVGLVGAQAWMPAVGLVADKYRSSAFSIDELAPLLLSYLASLAVVSALFAVLRMRSQPSKGTYGVLAGAAFSCIGALLLHLLDGMAPDRVAFLFSLSGALLGAGNGLMALVWSSAIARLPGPAQAGSSVAVVLGCCSLAAFAQAVGANALLLGATMALAVSSALCFVLAASRGDVVELPAPQKGIGSAYVRVGAAMGCFGFLFAMMIMQFVIAPHGRASAFTWAYGYAGVLAAVVFLVLVRVVRSSWDFLFALRFVAVPLIVAFYPFDTGTDFSVKFALCFSTLALWCFCTIVPGVLREAADVLHAPVYVMASVGVGGLCGGAAVGYCLAGVIEAVGPTTNYFIKITAILAMVLGLLGTNIVVTKGGLVRIFRKAAVATGSTTESDSFLEEKAALVSRCYGLTSRESDVLRILAKGHGLGRVQEELFISEGTAITHRRHIYQKLDVHAKSELIDLVARADEACEED</sequence>
<dbReference type="EMBL" id="PPUQ01000010">
    <property type="protein sequence ID" value="RDC37867.1"/>
    <property type="molecule type" value="Genomic_DNA"/>
</dbReference>
<feature type="transmembrane region" description="Helical" evidence="4">
    <location>
        <begin position="392"/>
        <end position="416"/>
    </location>
</feature>
<protein>
    <submittedName>
        <fullName evidence="6">LuxR family transcriptional regulator</fullName>
    </submittedName>
</protein>
<evidence type="ECO:0000256" key="2">
    <source>
        <dbReference type="ARBA" id="ARBA00023125"/>
    </source>
</evidence>
<feature type="transmembrane region" description="Helical" evidence="4">
    <location>
        <begin position="311"/>
        <end position="331"/>
    </location>
</feature>
<dbReference type="Pfam" id="PF00196">
    <property type="entry name" value="GerE"/>
    <property type="match status" value="1"/>
</dbReference>
<dbReference type="Proteomes" id="UP000253915">
    <property type="component" value="Unassembled WGS sequence"/>
</dbReference>
<evidence type="ECO:0000256" key="1">
    <source>
        <dbReference type="ARBA" id="ARBA00023015"/>
    </source>
</evidence>